<dbReference type="OrthoDB" id="2629471at2"/>
<proteinExistence type="predicted"/>
<dbReference type="AlphaFoldDB" id="A0A1C0YEM2"/>
<organism evidence="1 2">
    <name type="scientific">Caryophanon tenue</name>
    <dbReference type="NCBI Taxonomy" id="33978"/>
    <lineage>
        <taxon>Bacteria</taxon>
        <taxon>Bacillati</taxon>
        <taxon>Bacillota</taxon>
        <taxon>Bacilli</taxon>
        <taxon>Bacillales</taxon>
        <taxon>Caryophanaceae</taxon>
        <taxon>Caryophanon</taxon>
    </lineage>
</organism>
<protein>
    <submittedName>
        <fullName evidence="1">Uncharacterized protein</fullName>
    </submittedName>
</protein>
<name>A0A1C0YEM2_9BACL</name>
<accession>A0A1C0YEM2</accession>
<dbReference type="Proteomes" id="UP000093199">
    <property type="component" value="Unassembled WGS sequence"/>
</dbReference>
<dbReference type="STRING" id="33978.A6M13_02910"/>
<dbReference type="RefSeq" id="WP_066544810.1">
    <property type="nucleotide sequence ID" value="NZ_MASJ01000012.1"/>
</dbReference>
<evidence type="ECO:0000313" key="1">
    <source>
        <dbReference type="EMBL" id="OCS85627.1"/>
    </source>
</evidence>
<keyword evidence="2" id="KW-1185">Reference proteome</keyword>
<reference evidence="1 2" key="1">
    <citation type="submission" date="2016-07" db="EMBL/GenBank/DDBJ databases">
        <title>Caryophanon tenue genome sequencing.</title>
        <authorList>
            <person name="Verma A."/>
            <person name="Pal Y."/>
            <person name="Krishnamurthi S."/>
        </authorList>
    </citation>
    <scope>NUCLEOTIDE SEQUENCE [LARGE SCALE GENOMIC DNA]</scope>
    <source>
        <strain evidence="1 2">DSM 14152</strain>
    </source>
</reference>
<comment type="caution">
    <text evidence="1">The sequence shown here is derived from an EMBL/GenBank/DDBJ whole genome shotgun (WGS) entry which is preliminary data.</text>
</comment>
<gene>
    <name evidence="1" type="ORF">A6M13_02910</name>
</gene>
<evidence type="ECO:0000313" key="2">
    <source>
        <dbReference type="Proteomes" id="UP000093199"/>
    </source>
</evidence>
<dbReference type="EMBL" id="MASJ01000012">
    <property type="protein sequence ID" value="OCS85627.1"/>
    <property type="molecule type" value="Genomic_DNA"/>
</dbReference>
<sequence>MTLTKQQVMQALNKGKYIRWTTTTGSIIVRKKNKTDYDFYVFEEGQEEAAHYLGFIHNVMLTMNDKNSNKDFEIVDPSDVEIEFN</sequence>